<sequence length="666" mass="74760">MDRRHQLQNSLTVSFKILWDRWIGACMEHEVLIKILCLGGFTDPGAIPWNRFLGLCAGEVLIKILCLGGFTDPGAIPWNRFLGLCAGHLTDNLTQTMILFCEIITEEPEGGSAMIPLEPFLDVYKFLAAIDASQPQTLLNLYFTDSALGLYTKTKKKAVKEVESESTPSAASSAQSVEEAVEETPPQMEIAGEGSIISCPDIITDDALREPELDEDKKSEKSEELLTLKRPDDDDIRDDDDSMAKPLADGEDKIEDGEEGDGGEADEGKVTEKKYHDDDDDDELEETKEIKDEEELKEEADADAEQANIETVRETRRKSIVENQLKQVEKDIFEKGGLELEEDSNEDLHEEEKLVTEEVADATCKVETDASGEGRSYAEIDELEEHIRIKYQEVEVGRGEVGREQLAEEEEEEAPEEVMVDAIPGIGPIVPLELVNAVERHLTAVAAEEHGMTMPRHLSWSNSILVKFDIAYPYGDKHEVFTKFAEEVVSNKDFVLAEVGIKDYGEKENEALGKQYGIKGKDDLPVVKLFLGSTTENIHDFKETEFTVNNLRNFVRDHGDMYIGLPGCIEKFDILASEFATSSDKEKKLKEIEEVAEGHPESEKSIIKTYLTFMKKIIESGMSFVAQEKNRLNKIIKDGKLANKKKEELSQRLNILHSFRISKDEL</sequence>
<feature type="compositionally biased region" description="Basic and acidic residues" evidence="2">
    <location>
        <begin position="266"/>
        <end position="277"/>
    </location>
</feature>
<dbReference type="GO" id="GO:0005788">
    <property type="term" value="C:endoplasmic reticulum lumen"/>
    <property type="evidence" value="ECO:0007669"/>
    <property type="project" value="InterPro"/>
</dbReference>
<feature type="compositionally biased region" description="Acidic residues" evidence="2">
    <location>
        <begin position="252"/>
        <end position="265"/>
    </location>
</feature>
<dbReference type="InterPro" id="IPR036249">
    <property type="entry name" value="Thioredoxin-like_sf"/>
</dbReference>
<dbReference type="SUPFAM" id="SSF52833">
    <property type="entry name" value="Thioredoxin-like"/>
    <property type="match status" value="1"/>
</dbReference>
<dbReference type="InterPro" id="IPR036356">
    <property type="entry name" value="ERp29_C_sf"/>
</dbReference>
<dbReference type="PANTHER" id="PTHR12211:SF0">
    <property type="entry name" value="ENDOPLASMIC RETICULUM RESIDENT PROTEIN 29"/>
    <property type="match status" value="1"/>
</dbReference>
<proteinExistence type="predicted"/>
<evidence type="ECO:0000259" key="4">
    <source>
        <dbReference type="Pfam" id="PF07912"/>
    </source>
</evidence>
<feature type="compositionally biased region" description="Acidic residues" evidence="2">
    <location>
        <begin position="278"/>
        <end position="304"/>
    </location>
</feature>
<dbReference type="PANTHER" id="PTHR12211">
    <property type="entry name" value="ENDOPLASMIC RETICULUM PROTEIN ERP29"/>
    <property type="match status" value="1"/>
</dbReference>
<dbReference type="Gene3D" id="1.20.1150.12">
    <property type="entry name" value="Endoplasmic reticulum resident protein 29, C-terminal domain"/>
    <property type="match status" value="1"/>
</dbReference>
<dbReference type="SUPFAM" id="SSF47933">
    <property type="entry name" value="ERP29 C domain-like"/>
    <property type="match status" value="1"/>
</dbReference>
<evidence type="ECO:0000313" key="5">
    <source>
        <dbReference type="EMBL" id="KAK9738247.1"/>
    </source>
</evidence>
<name>A0AAW1LWH4_POPJA</name>
<dbReference type="AlphaFoldDB" id="A0AAW1LWH4"/>
<dbReference type="InterPro" id="IPR011679">
    <property type="entry name" value="ERp29_C"/>
</dbReference>
<dbReference type="Gene3D" id="3.40.30.10">
    <property type="entry name" value="Glutaredoxin"/>
    <property type="match status" value="1"/>
</dbReference>
<evidence type="ECO:0000256" key="2">
    <source>
        <dbReference type="SAM" id="MobiDB-lite"/>
    </source>
</evidence>
<feature type="compositionally biased region" description="Low complexity" evidence="2">
    <location>
        <begin position="165"/>
        <end position="178"/>
    </location>
</feature>
<feature type="domain" description="Endoplasmic reticulum resident protein 29 C-terminal" evidence="3">
    <location>
        <begin position="567"/>
        <end position="659"/>
    </location>
</feature>
<feature type="region of interest" description="Disordered" evidence="2">
    <location>
        <begin position="162"/>
        <end position="310"/>
    </location>
</feature>
<dbReference type="FunFam" id="1.20.1150.12:FF:000001">
    <property type="entry name" value="Endoplasmic reticulum resident protein 29"/>
    <property type="match status" value="1"/>
</dbReference>
<dbReference type="Pfam" id="PF07912">
    <property type="entry name" value="ERp29_N"/>
    <property type="match status" value="1"/>
</dbReference>
<feature type="domain" description="ERp29 N-terminal" evidence="4">
    <location>
        <begin position="461"/>
        <end position="566"/>
    </location>
</feature>
<comment type="caution">
    <text evidence="5">The sequence shown here is derived from an EMBL/GenBank/DDBJ whole genome shotgun (WGS) entry which is preliminary data.</text>
</comment>
<dbReference type="GO" id="GO:0009306">
    <property type="term" value="P:protein secretion"/>
    <property type="evidence" value="ECO:0007669"/>
    <property type="project" value="InterPro"/>
</dbReference>
<evidence type="ECO:0000256" key="1">
    <source>
        <dbReference type="ARBA" id="ARBA00022824"/>
    </source>
</evidence>
<dbReference type="Proteomes" id="UP001458880">
    <property type="component" value="Unassembled WGS sequence"/>
</dbReference>
<accession>A0AAW1LWH4</accession>
<keyword evidence="1" id="KW-0256">Endoplasmic reticulum</keyword>
<feature type="compositionally biased region" description="Basic and acidic residues" evidence="2">
    <location>
        <begin position="206"/>
        <end position="232"/>
    </location>
</feature>
<dbReference type="InterPro" id="IPR016855">
    <property type="entry name" value="ERp29"/>
</dbReference>
<keyword evidence="6" id="KW-1185">Reference proteome</keyword>
<reference evidence="5 6" key="1">
    <citation type="journal article" date="2024" name="BMC Genomics">
        <title>De novo assembly and annotation of Popillia japonica's genome with initial clues to its potential as an invasive pest.</title>
        <authorList>
            <person name="Cucini C."/>
            <person name="Boschi S."/>
            <person name="Funari R."/>
            <person name="Cardaioli E."/>
            <person name="Iannotti N."/>
            <person name="Marturano G."/>
            <person name="Paoli F."/>
            <person name="Bruttini M."/>
            <person name="Carapelli A."/>
            <person name="Frati F."/>
            <person name="Nardi F."/>
        </authorList>
    </citation>
    <scope>NUCLEOTIDE SEQUENCE [LARGE SCALE GENOMIC DNA]</scope>
    <source>
        <strain evidence="5">DMR45628</strain>
    </source>
</reference>
<dbReference type="InterPro" id="IPR012883">
    <property type="entry name" value="ERp29_N"/>
</dbReference>
<gene>
    <name evidence="5" type="ORF">QE152_g9949</name>
</gene>
<evidence type="ECO:0000259" key="3">
    <source>
        <dbReference type="Pfam" id="PF07749"/>
    </source>
</evidence>
<evidence type="ECO:0000313" key="6">
    <source>
        <dbReference type="Proteomes" id="UP001458880"/>
    </source>
</evidence>
<organism evidence="5 6">
    <name type="scientific">Popillia japonica</name>
    <name type="common">Japanese beetle</name>
    <dbReference type="NCBI Taxonomy" id="7064"/>
    <lineage>
        <taxon>Eukaryota</taxon>
        <taxon>Metazoa</taxon>
        <taxon>Ecdysozoa</taxon>
        <taxon>Arthropoda</taxon>
        <taxon>Hexapoda</taxon>
        <taxon>Insecta</taxon>
        <taxon>Pterygota</taxon>
        <taxon>Neoptera</taxon>
        <taxon>Endopterygota</taxon>
        <taxon>Coleoptera</taxon>
        <taxon>Polyphaga</taxon>
        <taxon>Scarabaeiformia</taxon>
        <taxon>Scarabaeidae</taxon>
        <taxon>Rutelinae</taxon>
        <taxon>Popillia</taxon>
    </lineage>
</organism>
<protein>
    <submittedName>
        <fullName evidence="5">Endoplasmic reticulum protein ERp29, C-terminal domain</fullName>
    </submittedName>
</protein>
<dbReference type="EMBL" id="JASPKY010000088">
    <property type="protein sequence ID" value="KAK9738247.1"/>
    <property type="molecule type" value="Genomic_DNA"/>
</dbReference>
<dbReference type="Pfam" id="PF07749">
    <property type="entry name" value="ERp29"/>
    <property type="match status" value="1"/>
</dbReference>